<reference evidence="1" key="1">
    <citation type="submission" date="2020-08" db="EMBL/GenBank/DDBJ databases">
        <title>Plant Genome Project.</title>
        <authorList>
            <person name="Zhang R.-G."/>
        </authorList>
    </citation>
    <scope>NUCLEOTIDE SEQUENCE</scope>
    <source>
        <strain evidence="1">WSP0</strain>
        <tissue evidence="1">Leaf</tissue>
    </source>
</reference>
<evidence type="ECO:0000313" key="1">
    <source>
        <dbReference type="EMBL" id="KAG5530055.1"/>
    </source>
</evidence>
<comment type="caution">
    <text evidence="1">The sequence shown here is derived from an EMBL/GenBank/DDBJ whole genome shotgun (WGS) entry which is preliminary data.</text>
</comment>
<gene>
    <name evidence="1" type="ORF">RHGRI_030425</name>
</gene>
<sequence length="159" mass="18213">MNHALHHLLSPAGQAKSFFYHLLDSLPIKHVSQGAKGTWFIHMVVCSWRVPCTPGLRISWNRLVYQGSSFSVDEFAAFLVCYQIIRADVLNKCRNTVLCRPNLLKDHHLLEPRLLLDRSKFREKEQTANEDGITLHLPSLSLVLSFFSIAFIFCSNEEC</sequence>
<protein>
    <submittedName>
        <fullName evidence="1">Uncharacterized protein</fullName>
    </submittedName>
</protein>
<dbReference type="AlphaFoldDB" id="A0AAV6ITA2"/>
<name>A0AAV6ITA2_9ERIC</name>
<dbReference type="Proteomes" id="UP000823749">
    <property type="component" value="Chromosome 10"/>
</dbReference>
<keyword evidence="2" id="KW-1185">Reference proteome</keyword>
<accession>A0AAV6ITA2</accession>
<evidence type="ECO:0000313" key="2">
    <source>
        <dbReference type="Proteomes" id="UP000823749"/>
    </source>
</evidence>
<proteinExistence type="predicted"/>
<dbReference type="EMBL" id="JACTNZ010000010">
    <property type="protein sequence ID" value="KAG5530055.1"/>
    <property type="molecule type" value="Genomic_DNA"/>
</dbReference>
<organism evidence="1 2">
    <name type="scientific">Rhododendron griersonianum</name>
    <dbReference type="NCBI Taxonomy" id="479676"/>
    <lineage>
        <taxon>Eukaryota</taxon>
        <taxon>Viridiplantae</taxon>
        <taxon>Streptophyta</taxon>
        <taxon>Embryophyta</taxon>
        <taxon>Tracheophyta</taxon>
        <taxon>Spermatophyta</taxon>
        <taxon>Magnoliopsida</taxon>
        <taxon>eudicotyledons</taxon>
        <taxon>Gunneridae</taxon>
        <taxon>Pentapetalae</taxon>
        <taxon>asterids</taxon>
        <taxon>Ericales</taxon>
        <taxon>Ericaceae</taxon>
        <taxon>Ericoideae</taxon>
        <taxon>Rhodoreae</taxon>
        <taxon>Rhododendron</taxon>
    </lineage>
</organism>